<reference evidence="1" key="2">
    <citation type="journal article" date="2015" name="Data Brief">
        <title>Shoot transcriptome of the giant reed, Arundo donax.</title>
        <authorList>
            <person name="Barrero R.A."/>
            <person name="Guerrero F.D."/>
            <person name="Moolhuijzen P."/>
            <person name="Goolsby J.A."/>
            <person name="Tidwell J."/>
            <person name="Bellgard S.E."/>
            <person name="Bellgard M.I."/>
        </authorList>
    </citation>
    <scope>NUCLEOTIDE SEQUENCE</scope>
    <source>
        <tissue evidence="1">Shoot tissue taken approximately 20 cm above the soil surface</tissue>
    </source>
</reference>
<organism evidence="1">
    <name type="scientific">Arundo donax</name>
    <name type="common">Giant reed</name>
    <name type="synonym">Donax arundinaceus</name>
    <dbReference type="NCBI Taxonomy" id="35708"/>
    <lineage>
        <taxon>Eukaryota</taxon>
        <taxon>Viridiplantae</taxon>
        <taxon>Streptophyta</taxon>
        <taxon>Embryophyta</taxon>
        <taxon>Tracheophyta</taxon>
        <taxon>Spermatophyta</taxon>
        <taxon>Magnoliopsida</taxon>
        <taxon>Liliopsida</taxon>
        <taxon>Poales</taxon>
        <taxon>Poaceae</taxon>
        <taxon>PACMAD clade</taxon>
        <taxon>Arundinoideae</taxon>
        <taxon>Arundineae</taxon>
        <taxon>Arundo</taxon>
    </lineage>
</organism>
<reference evidence="1" key="1">
    <citation type="submission" date="2014-09" db="EMBL/GenBank/DDBJ databases">
        <authorList>
            <person name="Magalhaes I.L.F."/>
            <person name="Oliveira U."/>
            <person name="Santos F.R."/>
            <person name="Vidigal T.H.D.A."/>
            <person name="Brescovit A.D."/>
            <person name="Santos A.J."/>
        </authorList>
    </citation>
    <scope>NUCLEOTIDE SEQUENCE</scope>
    <source>
        <tissue evidence="1">Shoot tissue taken approximately 20 cm above the soil surface</tissue>
    </source>
</reference>
<sequence>MSILDFTDLQSMLNYCTPIHRTYTTGTVYKM</sequence>
<protein>
    <submittedName>
        <fullName evidence="1">Uncharacterized protein</fullName>
    </submittedName>
</protein>
<evidence type="ECO:0000313" key="1">
    <source>
        <dbReference type="EMBL" id="JAD15964.1"/>
    </source>
</evidence>
<dbReference type="AlphaFoldDB" id="A0A0A8XQ43"/>
<dbReference type="EMBL" id="GBRH01281931">
    <property type="protein sequence ID" value="JAD15964.1"/>
    <property type="molecule type" value="Transcribed_RNA"/>
</dbReference>
<name>A0A0A8XQ43_ARUDO</name>
<proteinExistence type="predicted"/>
<accession>A0A0A8XQ43</accession>